<dbReference type="PROSITE" id="PS51257">
    <property type="entry name" value="PROKAR_LIPOPROTEIN"/>
    <property type="match status" value="1"/>
</dbReference>
<dbReference type="OrthoDB" id="377096at2157"/>
<dbReference type="RefSeq" id="WP_076430377.1">
    <property type="nucleotide sequence ID" value="NZ_FTNO01000002.1"/>
</dbReference>
<proteinExistence type="predicted"/>
<feature type="region of interest" description="Disordered" evidence="1">
    <location>
        <begin position="175"/>
        <end position="194"/>
    </location>
</feature>
<dbReference type="AlphaFoldDB" id="A0A1N7B3U8"/>
<gene>
    <name evidence="2" type="ORF">SAMN05421858_2321</name>
</gene>
<name>A0A1N7B3U8_9EURY</name>
<protein>
    <submittedName>
        <fullName evidence="2">Uncharacterized protein</fullName>
    </submittedName>
</protein>
<evidence type="ECO:0000313" key="2">
    <source>
        <dbReference type="EMBL" id="SIR46050.1"/>
    </source>
</evidence>
<dbReference type="EMBL" id="FTNO01000002">
    <property type="protein sequence ID" value="SIR46050.1"/>
    <property type="molecule type" value="Genomic_DNA"/>
</dbReference>
<accession>A0A1N7B3U8</accession>
<reference evidence="3" key="1">
    <citation type="submission" date="2017-01" db="EMBL/GenBank/DDBJ databases">
        <authorList>
            <person name="Varghese N."/>
            <person name="Submissions S."/>
        </authorList>
    </citation>
    <scope>NUCLEOTIDE SEQUENCE [LARGE SCALE GENOMIC DNA]</scope>
    <source>
        <strain evidence="3">CGMCC 1.7737</strain>
    </source>
</reference>
<organism evidence="2 3">
    <name type="scientific">Haladaptatus litoreus</name>
    <dbReference type="NCBI Taxonomy" id="553468"/>
    <lineage>
        <taxon>Archaea</taxon>
        <taxon>Methanobacteriati</taxon>
        <taxon>Methanobacteriota</taxon>
        <taxon>Stenosarchaea group</taxon>
        <taxon>Halobacteria</taxon>
        <taxon>Halobacteriales</taxon>
        <taxon>Haladaptataceae</taxon>
        <taxon>Haladaptatus</taxon>
    </lineage>
</organism>
<dbReference type="Proteomes" id="UP000186914">
    <property type="component" value="Unassembled WGS sequence"/>
</dbReference>
<keyword evidence="3" id="KW-1185">Reference proteome</keyword>
<evidence type="ECO:0000256" key="1">
    <source>
        <dbReference type="SAM" id="MobiDB-lite"/>
    </source>
</evidence>
<sequence>MKRRELLACGSGVLSVGFAGCLGSLRPADDEAEQTTDITADSTTTFSTTATEPGTEAFRILNDDSTSYEIDLTVSRVGDERNPVIDATYEVPSKYLLYFWPFLEHGQEYYLKAVLKQGTTLEKTVTNDGCVNDQYNPEGEKPLVLSIRDGELDTLFWECDVVYPTAEYTGSMADQHEVSNSTTETTVTTTTSTF</sequence>
<evidence type="ECO:0000313" key="3">
    <source>
        <dbReference type="Proteomes" id="UP000186914"/>
    </source>
</evidence>
<feature type="compositionally biased region" description="Low complexity" evidence="1">
    <location>
        <begin position="178"/>
        <end position="194"/>
    </location>
</feature>